<gene>
    <name evidence="8" type="ORF">CDL12_06324</name>
</gene>
<evidence type="ECO:0000313" key="8">
    <source>
        <dbReference type="EMBL" id="PIN20990.1"/>
    </source>
</evidence>
<dbReference type="AlphaFoldDB" id="A0A2G9HUI9"/>
<keyword evidence="9" id="KW-1185">Reference proteome</keyword>
<proteinExistence type="inferred from homology"/>
<dbReference type="PIRSF" id="PIRSF005739">
    <property type="entry name" value="O-mtase"/>
    <property type="match status" value="1"/>
</dbReference>
<evidence type="ECO:0000256" key="4">
    <source>
        <dbReference type="ARBA" id="ARBA00034481"/>
    </source>
</evidence>
<name>A0A2G9HUI9_9LAMI</name>
<dbReference type="GO" id="GO:0046983">
    <property type="term" value="F:protein dimerization activity"/>
    <property type="evidence" value="ECO:0007669"/>
    <property type="project" value="InterPro"/>
</dbReference>
<feature type="domain" description="O-methyltransferase C-terminal" evidence="6">
    <location>
        <begin position="300"/>
        <end position="382"/>
    </location>
</feature>
<dbReference type="Gene3D" id="3.40.50.150">
    <property type="entry name" value="Vaccinia Virus protein VP39"/>
    <property type="match status" value="1"/>
</dbReference>
<dbReference type="GO" id="GO:0047763">
    <property type="term" value="F:caffeate O-methyltransferase activity"/>
    <property type="evidence" value="ECO:0007669"/>
    <property type="project" value="UniProtKB-EC"/>
</dbReference>
<reference evidence="9" key="1">
    <citation type="journal article" date="2018" name="Gigascience">
        <title>Genome assembly of the Pink Ipe (Handroanthus impetiginosus, Bignoniaceae), a highly valued, ecologically keystone Neotropical timber forest tree.</title>
        <authorList>
            <person name="Silva-Junior O.B."/>
            <person name="Grattapaglia D."/>
            <person name="Novaes E."/>
            <person name="Collevatti R.G."/>
        </authorList>
    </citation>
    <scope>NUCLEOTIDE SEQUENCE [LARGE SCALE GENOMIC DNA]</scope>
    <source>
        <strain evidence="9">cv. UFG-1</strain>
    </source>
</reference>
<protein>
    <submittedName>
        <fullName evidence="8">Hydroxyindole-O-methyltransferase</fullName>
        <ecNumber evidence="8">2.1.1.68</ecNumber>
    </submittedName>
</protein>
<dbReference type="InterPro" id="IPR036388">
    <property type="entry name" value="WH-like_DNA-bd_sf"/>
</dbReference>
<dbReference type="EMBL" id="NKXS01001031">
    <property type="protein sequence ID" value="PIN20990.1"/>
    <property type="molecule type" value="Genomic_DNA"/>
</dbReference>
<dbReference type="Pfam" id="PF08100">
    <property type="entry name" value="Dimerisation"/>
    <property type="match status" value="1"/>
</dbReference>
<organism evidence="8 9">
    <name type="scientific">Handroanthus impetiginosus</name>
    <dbReference type="NCBI Taxonomy" id="429701"/>
    <lineage>
        <taxon>Eukaryota</taxon>
        <taxon>Viridiplantae</taxon>
        <taxon>Streptophyta</taxon>
        <taxon>Embryophyta</taxon>
        <taxon>Tracheophyta</taxon>
        <taxon>Spermatophyta</taxon>
        <taxon>Magnoliopsida</taxon>
        <taxon>eudicotyledons</taxon>
        <taxon>Gunneridae</taxon>
        <taxon>Pentapetalae</taxon>
        <taxon>asterids</taxon>
        <taxon>lamiids</taxon>
        <taxon>Lamiales</taxon>
        <taxon>Bignoniaceae</taxon>
        <taxon>Crescentiina</taxon>
        <taxon>Tabebuia alliance</taxon>
        <taxon>Handroanthus</taxon>
    </lineage>
</organism>
<feature type="domain" description="O-methyltransferase C-terminal" evidence="6">
    <location>
        <begin position="130"/>
        <end position="239"/>
    </location>
</feature>
<evidence type="ECO:0000256" key="5">
    <source>
        <dbReference type="PIRSR" id="PIRSR005739-1"/>
    </source>
</evidence>
<feature type="domain" description="O-methyltransferase dimerisation" evidence="7">
    <location>
        <begin position="14"/>
        <end position="107"/>
    </location>
</feature>
<dbReference type="Proteomes" id="UP000231279">
    <property type="component" value="Unassembled WGS sequence"/>
</dbReference>
<dbReference type="SUPFAM" id="SSF53335">
    <property type="entry name" value="S-adenosyl-L-methionine-dependent methyltransferases"/>
    <property type="match status" value="1"/>
</dbReference>
<accession>A0A2G9HUI9</accession>
<evidence type="ECO:0000256" key="3">
    <source>
        <dbReference type="ARBA" id="ARBA00022691"/>
    </source>
</evidence>
<dbReference type="GO" id="GO:0008757">
    <property type="term" value="F:S-adenosylmethionine-dependent methyltransferase activity"/>
    <property type="evidence" value="ECO:0007669"/>
    <property type="project" value="UniProtKB-ARBA"/>
</dbReference>
<feature type="active site" description="Proton acceptor" evidence="5">
    <location>
        <position position="306"/>
    </location>
</feature>
<dbReference type="Gene3D" id="1.10.10.10">
    <property type="entry name" value="Winged helix-like DNA-binding domain superfamily/Winged helix DNA-binding domain"/>
    <property type="match status" value="1"/>
</dbReference>
<dbReference type="InterPro" id="IPR012967">
    <property type="entry name" value="COMT_dimerisation"/>
</dbReference>
<dbReference type="GO" id="GO:0009813">
    <property type="term" value="P:flavonoid biosynthetic process"/>
    <property type="evidence" value="ECO:0007669"/>
    <property type="project" value="UniProtKB-ARBA"/>
</dbReference>
<dbReference type="OrthoDB" id="1606438at2759"/>
<dbReference type="InterPro" id="IPR001077">
    <property type="entry name" value="COMT_C"/>
</dbReference>
<dbReference type="InterPro" id="IPR016461">
    <property type="entry name" value="COMT-like"/>
</dbReference>
<evidence type="ECO:0000259" key="6">
    <source>
        <dbReference type="Pfam" id="PF00891"/>
    </source>
</evidence>
<sequence>MDNKPDEEAYLFVMQLTTGSALPMVLKTAIELDLLELIKKAGPEAPASAAELAAQLPTNNPNSADMIDRILRLLAAHSVLVCSLKPLPEDGIERRYSLTPVGEFLTRNEDGVSMATPCLMIQDRVWMEPWYHLKDAILEGGIPFNRAYGMSAFEYLAKDPRFNRIFNQDMYEESTIFMKKILEKYKGFEGLKSLVDVGGGIGGSLDMIISKYPSIKGINFDLPHVIQTAPSYPGQSEGAIGGNYHHFLSYTLSPALELIVAWISFHYPYYFIPSSILQTNTIKLVYLRFESWKVVQEWSTLVWICHNWSDPHCEKLLKNCYEALPENGKVIIAETILPEDPSSGLSALWATYADVIMLAYIPGGKERSEKEFQTLAKKAGFKQLINVCSAFNIWIMEFHK</sequence>
<dbReference type="SUPFAM" id="SSF46785">
    <property type="entry name" value="Winged helix' DNA-binding domain"/>
    <property type="match status" value="1"/>
</dbReference>
<dbReference type="InterPro" id="IPR029063">
    <property type="entry name" value="SAM-dependent_MTases_sf"/>
</dbReference>
<dbReference type="STRING" id="429701.A0A2G9HUI9"/>
<keyword evidence="2 8" id="KW-0808">Transferase</keyword>
<dbReference type="EC" id="2.1.1.68" evidence="8"/>
<evidence type="ECO:0000256" key="2">
    <source>
        <dbReference type="ARBA" id="ARBA00022679"/>
    </source>
</evidence>
<evidence type="ECO:0000259" key="7">
    <source>
        <dbReference type="Pfam" id="PF08100"/>
    </source>
</evidence>
<comment type="caution">
    <text evidence="8">The sequence shown here is derived from an EMBL/GenBank/DDBJ whole genome shotgun (WGS) entry which is preliminary data.</text>
</comment>
<keyword evidence="3" id="KW-0949">S-adenosyl-L-methionine</keyword>
<dbReference type="Pfam" id="PF00891">
    <property type="entry name" value="Methyltransf_2"/>
    <property type="match status" value="2"/>
</dbReference>
<dbReference type="FunFam" id="1.10.10.10:FF:000357">
    <property type="entry name" value="Caffeic acid 3-O-methyltransferase"/>
    <property type="match status" value="1"/>
</dbReference>
<dbReference type="InterPro" id="IPR036390">
    <property type="entry name" value="WH_DNA-bd_sf"/>
</dbReference>
<evidence type="ECO:0000256" key="1">
    <source>
        <dbReference type="ARBA" id="ARBA00022603"/>
    </source>
</evidence>
<dbReference type="FunFam" id="3.40.50.150:FF:000791">
    <property type="entry name" value="Os12g0199500 protein"/>
    <property type="match status" value="1"/>
</dbReference>
<comment type="similarity">
    <text evidence="4">Belongs to the class I-like SAM-binding methyltransferase superfamily. Cation-independent O-methyltransferase family. COMT subfamily.</text>
</comment>
<dbReference type="PROSITE" id="PS51683">
    <property type="entry name" value="SAM_OMT_II"/>
    <property type="match status" value="1"/>
</dbReference>
<evidence type="ECO:0000313" key="9">
    <source>
        <dbReference type="Proteomes" id="UP000231279"/>
    </source>
</evidence>
<dbReference type="GO" id="GO:0032259">
    <property type="term" value="P:methylation"/>
    <property type="evidence" value="ECO:0007669"/>
    <property type="project" value="UniProtKB-KW"/>
</dbReference>
<dbReference type="PANTHER" id="PTHR11746">
    <property type="entry name" value="O-METHYLTRANSFERASE"/>
    <property type="match status" value="1"/>
</dbReference>
<keyword evidence="1 8" id="KW-0489">Methyltransferase</keyword>